<dbReference type="Pfam" id="PF19419">
    <property type="entry name" value="DUF5983"/>
    <property type="match status" value="1"/>
</dbReference>
<dbReference type="InterPro" id="IPR046025">
    <property type="entry name" value="DUF5983"/>
</dbReference>
<feature type="domain" description="DUF5983" evidence="1">
    <location>
        <begin position="17"/>
        <end position="106"/>
    </location>
</feature>
<proteinExistence type="predicted"/>
<evidence type="ECO:0000313" key="2">
    <source>
        <dbReference type="EMBL" id="MBB6122906.1"/>
    </source>
</evidence>
<dbReference type="AlphaFoldDB" id="A0A841J054"/>
<name>A0A841J054_9SPHN</name>
<dbReference type="RefSeq" id="WP_221230865.1">
    <property type="nucleotide sequence ID" value="NZ_JACIJP010000001.1"/>
</dbReference>
<dbReference type="Proteomes" id="UP000552700">
    <property type="component" value="Unassembled WGS sequence"/>
</dbReference>
<sequence length="106" mass="11933">MDVCIFWKETTVEIGRYLVLGTMHVSMKTAELLDAWALLEPSGRPLGVASTHYGWFIRTSDVEGPDREQIPGELLVAMRVGRELACDYLLFDCDALAIEGLEVFPW</sequence>
<keyword evidence="3" id="KW-1185">Reference proteome</keyword>
<evidence type="ECO:0000313" key="3">
    <source>
        <dbReference type="Proteomes" id="UP000552700"/>
    </source>
</evidence>
<dbReference type="EMBL" id="JACIJP010000001">
    <property type="protein sequence ID" value="MBB6122906.1"/>
    <property type="molecule type" value="Genomic_DNA"/>
</dbReference>
<organism evidence="2 3">
    <name type="scientific">Sphingobium subterraneum</name>
    <dbReference type="NCBI Taxonomy" id="627688"/>
    <lineage>
        <taxon>Bacteria</taxon>
        <taxon>Pseudomonadati</taxon>
        <taxon>Pseudomonadota</taxon>
        <taxon>Alphaproteobacteria</taxon>
        <taxon>Sphingomonadales</taxon>
        <taxon>Sphingomonadaceae</taxon>
        <taxon>Sphingobium</taxon>
    </lineage>
</organism>
<comment type="caution">
    <text evidence="2">The sequence shown here is derived from an EMBL/GenBank/DDBJ whole genome shotgun (WGS) entry which is preliminary data.</text>
</comment>
<accession>A0A841J054</accession>
<gene>
    <name evidence="2" type="ORF">FHS92_000613</name>
</gene>
<reference evidence="2 3" key="1">
    <citation type="submission" date="2020-08" db="EMBL/GenBank/DDBJ databases">
        <title>Genomic Encyclopedia of Type Strains, Phase IV (KMG-IV): sequencing the most valuable type-strain genomes for metagenomic binning, comparative biology and taxonomic classification.</title>
        <authorList>
            <person name="Goeker M."/>
        </authorList>
    </citation>
    <scope>NUCLEOTIDE SEQUENCE [LARGE SCALE GENOMIC DNA]</scope>
    <source>
        <strain evidence="2 3">DSM 102255</strain>
    </source>
</reference>
<evidence type="ECO:0000259" key="1">
    <source>
        <dbReference type="Pfam" id="PF19419"/>
    </source>
</evidence>
<protein>
    <recommendedName>
        <fullName evidence="1">DUF5983 domain-containing protein</fullName>
    </recommendedName>
</protein>